<dbReference type="RefSeq" id="WP_036113919.1">
    <property type="nucleotide sequence ID" value="NZ_JAJA02000001.1"/>
</dbReference>
<keyword evidence="3" id="KW-1185">Reference proteome</keyword>
<dbReference type="EMBL" id="JAJA02000001">
    <property type="protein sequence ID" value="KWS03652.1"/>
    <property type="molecule type" value="Genomic_DNA"/>
</dbReference>
<keyword evidence="1" id="KW-0812">Transmembrane</keyword>
<sequence length="180" mass="19716">MAWTLWHFVFPEAAALGVVFMVLAFKYGMRVHASATLAGLRPLPRQRLELPGTVYCNVSIERGDYRDCFEDARFVLRGANGAELGQYGKWLRVRYNHRPPSDRVVTSFITPDDGVFELSIENAAPEAETATWVVIQRDVEPVVAMWVALGITGAAMAMFGSAFAAMLWSSSLLQSGAAGG</sequence>
<feature type="transmembrane region" description="Helical" evidence="1">
    <location>
        <begin position="6"/>
        <end position="25"/>
    </location>
</feature>
<dbReference type="Proteomes" id="UP000023435">
    <property type="component" value="Unassembled WGS sequence"/>
</dbReference>
<evidence type="ECO:0000313" key="3">
    <source>
        <dbReference type="Proteomes" id="UP000023435"/>
    </source>
</evidence>
<keyword evidence="1" id="KW-1133">Transmembrane helix</keyword>
<keyword evidence="1" id="KW-0472">Membrane</keyword>
<feature type="transmembrane region" description="Helical" evidence="1">
    <location>
        <begin position="143"/>
        <end position="168"/>
    </location>
</feature>
<evidence type="ECO:0000256" key="1">
    <source>
        <dbReference type="SAM" id="Phobius"/>
    </source>
</evidence>
<comment type="caution">
    <text evidence="2">The sequence shown here is derived from an EMBL/GenBank/DDBJ whole genome shotgun (WGS) entry which is preliminary data.</text>
</comment>
<dbReference type="AlphaFoldDB" id="A0A125MMJ9"/>
<name>A0A125MMJ9_9GAMM</name>
<dbReference type="OrthoDB" id="9909565at2"/>
<proteinExistence type="predicted"/>
<organism evidence="2 3">
    <name type="scientific">Lysobacter capsici AZ78</name>
    <dbReference type="NCBI Taxonomy" id="1444315"/>
    <lineage>
        <taxon>Bacteria</taxon>
        <taxon>Pseudomonadati</taxon>
        <taxon>Pseudomonadota</taxon>
        <taxon>Gammaproteobacteria</taxon>
        <taxon>Lysobacterales</taxon>
        <taxon>Lysobacteraceae</taxon>
        <taxon>Lysobacter</taxon>
    </lineage>
</organism>
<gene>
    <name evidence="2" type="ORF">AZ78_1200</name>
</gene>
<accession>A0A125MMJ9</accession>
<reference evidence="2 3" key="1">
    <citation type="journal article" date="2014" name="Genome Announc.">
        <title>Draft Genome Sequence of Lysobacter capsici AZ78, a Bacterium Antagonistic to Plant-Pathogenic Oomycetes.</title>
        <authorList>
            <person name="Puopolo G."/>
            <person name="Sonego P."/>
            <person name="Engelen K."/>
            <person name="Pertot I."/>
        </authorList>
    </citation>
    <scope>NUCLEOTIDE SEQUENCE [LARGE SCALE GENOMIC DNA]</scope>
    <source>
        <strain evidence="2 3">AZ78</strain>
    </source>
</reference>
<evidence type="ECO:0000313" key="2">
    <source>
        <dbReference type="EMBL" id="KWS03652.1"/>
    </source>
</evidence>
<protein>
    <submittedName>
        <fullName evidence="2">Uncharacterized protein</fullName>
    </submittedName>
</protein>